<reference evidence="1 2" key="1">
    <citation type="submission" date="2019-04" db="EMBL/GenBank/DDBJ databases">
        <authorList>
            <person name="Li Y."/>
            <person name="Wang J."/>
        </authorList>
    </citation>
    <scope>NUCLEOTIDE SEQUENCE [LARGE SCALE GENOMIC DNA]</scope>
    <source>
        <strain evidence="1 2">DSM 14668</strain>
    </source>
</reference>
<dbReference type="Pfam" id="PF10722">
    <property type="entry name" value="YbjN"/>
    <property type="match status" value="1"/>
</dbReference>
<evidence type="ECO:0000313" key="1">
    <source>
        <dbReference type="EMBL" id="TKD13183.1"/>
    </source>
</evidence>
<evidence type="ECO:0000313" key="2">
    <source>
        <dbReference type="Proteomes" id="UP000309215"/>
    </source>
</evidence>
<evidence type="ECO:0008006" key="3">
    <source>
        <dbReference type="Google" id="ProtNLM"/>
    </source>
</evidence>
<dbReference type="OrthoDB" id="5512815at2"/>
<proteinExistence type="predicted"/>
<dbReference type="RefSeq" id="WP_136926999.1">
    <property type="nucleotide sequence ID" value="NZ_SSMQ01000001.1"/>
</dbReference>
<dbReference type="AlphaFoldDB" id="A0A4V5PT11"/>
<keyword evidence="2" id="KW-1185">Reference proteome</keyword>
<protein>
    <recommendedName>
        <fullName evidence="3">YbjN domain-containing protein</fullName>
    </recommendedName>
</protein>
<gene>
    <name evidence="1" type="ORF">E8A74_01100</name>
</gene>
<dbReference type="SUPFAM" id="SSF69635">
    <property type="entry name" value="Type III secretory system chaperone-like"/>
    <property type="match status" value="1"/>
</dbReference>
<dbReference type="Gene3D" id="3.30.1460.10">
    <property type="match status" value="1"/>
</dbReference>
<dbReference type="CDD" id="cd16364">
    <property type="entry name" value="T3SC_I-like"/>
    <property type="match status" value="1"/>
</dbReference>
<dbReference type="Proteomes" id="UP000309215">
    <property type="component" value="Unassembled WGS sequence"/>
</dbReference>
<dbReference type="InterPro" id="IPR019660">
    <property type="entry name" value="Put_sensory_transdc_reg_YbjN"/>
</dbReference>
<sequence>MDVETVRGWLERLDYEVKDEGPKTLRVFPRRPGNESLPPYFIQCSEHWLMLSLLPVLSSRIQPSPELPRRLLLLNRDMRIAKFAQGNQGEVVLCAELPTESLDFPEFADATERLVKYFHHYHDYLASP</sequence>
<comment type="caution">
    <text evidence="1">The sequence shown here is derived from an EMBL/GenBank/DDBJ whole genome shotgun (WGS) entry which is preliminary data.</text>
</comment>
<name>A0A4V5PT11_9BACT</name>
<organism evidence="1 2">
    <name type="scientific">Polyangium fumosum</name>
    <dbReference type="NCBI Taxonomy" id="889272"/>
    <lineage>
        <taxon>Bacteria</taxon>
        <taxon>Pseudomonadati</taxon>
        <taxon>Myxococcota</taxon>
        <taxon>Polyangia</taxon>
        <taxon>Polyangiales</taxon>
        <taxon>Polyangiaceae</taxon>
        <taxon>Polyangium</taxon>
    </lineage>
</organism>
<accession>A0A4V5PT11</accession>
<dbReference type="EMBL" id="SSMQ01000001">
    <property type="protein sequence ID" value="TKD13183.1"/>
    <property type="molecule type" value="Genomic_DNA"/>
</dbReference>